<accession>A0A9Q3PJW8</accession>
<evidence type="ECO:0000313" key="3">
    <source>
        <dbReference type="Proteomes" id="UP000765509"/>
    </source>
</evidence>
<proteinExistence type="predicted"/>
<reference evidence="2" key="1">
    <citation type="submission" date="2021-03" db="EMBL/GenBank/DDBJ databases">
        <title>Draft genome sequence of rust myrtle Austropuccinia psidii MF-1, a brazilian biotype.</title>
        <authorList>
            <person name="Quecine M.C."/>
            <person name="Pachon D.M.R."/>
            <person name="Bonatelli M.L."/>
            <person name="Correr F.H."/>
            <person name="Franceschini L.M."/>
            <person name="Leite T.F."/>
            <person name="Margarido G.R.A."/>
            <person name="Almeida C.A."/>
            <person name="Ferrarezi J.A."/>
            <person name="Labate C.A."/>
        </authorList>
    </citation>
    <scope>NUCLEOTIDE SEQUENCE</scope>
    <source>
        <strain evidence="2">MF-1</strain>
    </source>
</reference>
<dbReference type="AlphaFoldDB" id="A0A9Q3PJW8"/>
<dbReference type="EMBL" id="AVOT02074880">
    <property type="protein sequence ID" value="MBW0563855.1"/>
    <property type="molecule type" value="Genomic_DNA"/>
</dbReference>
<protein>
    <submittedName>
        <fullName evidence="2">Uncharacterized protein</fullName>
    </submittedName>
</protein>
<evidence type="ECO:0000313" key="2">
    <source>
        <dbReference type="EMBL" id="MBW0563855.1"/>
    </source>
</evidence>
<dbReference type="Proteomes" id="UP000765509">
    <property type="component" value="Unassembled WGS sequence"/>
</dbReference>
<feature type="compositionally biased region" description="Basic residues" evidence="1">
    <location>
        <begin position="76"/>
        <end position="103"/>
    </location>
</feature>
<evidence type="ECO:0000256" key="1">
    <source>
        <dbReference type="SAM" id="MobiDB-lite"/>
    </source>
</evidence>
<sequence>MNCYLHIKRFLGQENTIELLGGWSPFSFKDKVKKIQNWLKNQSLLSIDQKKQLEMTPALDKKKAQWCLPAAEVSKNKPKGPQKKQKGLNNHRGKGKGKAKWHRPYPQGYRITKWEPSAMDSVFNIARTLMEFTSKHKERMNRTFPRK</sequence>
<feature type="region of interest" description="Disordered" evidence="1">
    <location>
        <begin position="70"/>
        <end position="103"/>
    </location>
</feature>
<comment type="caution">
    <text evidence="2">The sequence shown here is derived from an EMBL/GenBank/DDBJ whole genome shotgun (WGS) entry which is preliminary data.</text>
</comment>
<gene>
    <name evidence="2" type="ORF">O181_103570</name>
</gene>
<organism evidence="2 3">
    <name type="scientific">Austropuccinia psidii MF-1</name>
    <dbReference type="NCBI Taxonomy" id="1389203"/>
    <lineage>
        <taxon>Eukaryota</taxon>
        <taxon>Fungi</taxon>
        <taxon>Dikarya</taxon>
        <taxon>Basidiomycota</taxon>
        <taxon>Pucciniomycotina</taxon>
        <taxon>Pucciniomycetes</taxon>
        <taxon>Pucciniales</taxon>
        <taxon>Sphaerophragmiaceae</taxon>
        <taxon>Austropuccinia</taxon>
    </lineage>
</organism>
<keyword evidence="3" id="KW-1185">Reference proteome</keyword>
<name>A0A9Q3PJW8_9BASI</name>